<dbReference type="SMART" id="SM00895">
    <property type="entry name" value="FCD"/>
    <property type="match status" value="1"/>
</dbReference>
<keyword evidence="3" id="KW-0804">Transcription</keyword>
<dbReference type="SMART" id="SM00345">
    <property type="entry name" value="HTH_GNTR"/>
    <property type="match status" value="1"/>
</dbReference>
<keyword evidence="2" id="KW-0238">DNA-binding</keyword>
<dbReference type="EMBL" id="MKZS01000001">
    <property type="protein sequence ID" value="OLT60219.1"/>
    <property type="molecule type" value="Genomic_DNA"/>
</dbReference>
<dbReference type="AlphaFoldDB" id="A0A1U7N2P0"/>
<dbReference type="SUPFAM" id="SSF48008">
    <property type="entry name" value="GntR ligand-binding domain-like"/>
    <property type="match status" value="1"/>
</dbReference>
<evidence type="ECO:0000256" key="1">
    <source>
        <dbReference type="ARBA" id="ARBA00023015"/>
    </source>
</evidence>
<dbReference type="Gene3D" id="1.10.10.10">
    <property type="entry name" value="Winged helix-like DNA-binding domain superfamily/Winged helix DNA-binding domain"/>
    <property type="match status" value="1"/>
</dbReference>
<comment type="caution">
    <text evidence="5">The sequence shown here is derived from an EMBL/GenBank/DDBJ whole genome shotgun (WGS) entry which is preliminary data.</text>
</comment>
<sequence length="220" mass="24400">MIFSRNSDDGETVVGLIASALRRDISFGELPPDRRLKIEELRSAYGGSSHSMREALTLLSSEGLVEANAQRGFRVASATQADLEDITRMRCEIERLGLQWSMEQDDVAWEARVIAAHHTLSRASRSVQSEPMEGALAWDEAGREFHAALVSACGSPRLVATHARLYDQSRRFRLAALRENRIDFAAEAKIHSALLTAIVDRQADKAIELLTAEIESILDQ</sequence>
<reference evidence="5 6" key="1">
    <citation type="submission" date="2016-10" db="EMBL/GenBank/DDBJ databases">
        <title>Comparative genomics uncovers the prolific and rare metabolic potential of the cyanobacterial genus Moorea.</title>
        <authorList>
            <person name="Leao T."/>
            <person name="Castelao G."/>
            <person name="Korobeynikov A."/>
            <person name="Monroe E.A."/>
            <person name="Podell S."/>
            <person name="Glukhov E."/>
            <person name="Allen E."/>
            <person name="Gerwick W.H."/>
            <person name="Gerwick L."/>
        </authorList>
    </citation>
    <scope>NUCLEOTIDE SEQUENCE [LARGE SCALE GENOMIC DNA]</scope>
    <source>
        <strain evidence="5 6">PNG5-198</strain>
    </source>
</reference>
<keyword evidence="6" id="KW-1185">Reference proteome</keyword>
<dbReference type="RefSeq" id="WP_075900269.1">
    <property type="nucleotide sequence ID" value="NZ_MKZS01000001.1"/>
</dbReference>
<dbReference type="InterPro" id="IPR036388">
    <property type="entry name" value="WH-like_DNA-bd_sf"/>
</dbReference>
<dbReference type="Proteomes" id="UP000186657">
    <property type="component" value="Unassembled WGS sequence"/>
</dbReference>
<dbReference type="SUPFAM" id="SSF46785">
    <property type="entry name" value="Winged helix' DNA-binding domain"/>
    <property type="match status" value="1"/>
</dbReference>
<protein>
    <submittedName>
        <fullName evidence="5">GntR family transcriptional regulator</fullName>
    </submittedName>
</protein>
<evidence type="ECO:0000259" key="4">
    <source>
        <dbReference type="PROSITE" id="PS50949"/>
    </source>
</evidence>
<evidence type="ECO:0000256" key="3">
    <source>
        <dbReference type="ARBA" id="ARBA00023163"/>
    </source>
</evidence>
<accession>A0A1U7N2P0</accession>
<organism evidence="5 6">
    <name type="scientific">Moorena bouillonii PNG</name>
    <dbReference type="NCBI Taxonomy" id="568701"/>
    <lineage>
        <taxon>Bacteria</taxon>
        <taxon>Bacillati</taxon>
        <taxon>Cyanobacteriota</taxon>
        <taxon>Cyanophyceae</taxon>
        <taxon>Coleofasciculales</taxon>
        <taxon>Coleofasciculaceae</taxon>
        <taxon>Moorena</taxon>
    </lineage>
</organism>
<name>A0A1U7N2P0_9CYAN</name>
<evidence type="ECO:0000313" key="5">
    <source>
        <dbReference type="EMBL" id="OLT60219.1"/>
    </source>
</evidence>
<dbReference type="InterPro" id="IPR036390">
    <property type="entry name" value="WH_DNA-bd_sf"/>
</dbReference>
<dbReference type="PROSITE" id="PS50949">
    <property type="entry name" value="HTH_GNTR"/>
    <property type="match status" value="1"/>
</dbReference>
<feature type="domain" description="HTH gntR-type" evidence="4">
    <location>
        <begin position="11"/>
        <end position="78"/>
    </location>
</feature>
<dbReference type="PANTHER" id="PTHR43537:SF20">
    <property type="entry name" value="HTH-TYPE TRANSCRIPTIONAL REPRESSOR GLAR"/>
    <property type="match status" value="1"/>
</dbReference>
<dbReference type="Pfam" id="PF00392">
    <property type="entry name" value="GntR"/>
    <property type="match status" value="1"/>
</dbReference>
<evidence type="ECO:0000256" key="2">
    <source>
        <dbReference type="ARBA" id="ARBA00023125"/>
    </source>
</evidence>
<dbReference type="InterPro" id="IPR000524">
    <property type="entry name" value="Tscrpt_reg_HTH_GntR"/>
</dbReference>
<dbReference type="InterPro" id="IPR008920">
    <property type="entry name" value="TF_FadR/GntR_C"/>
</dbReference>
<evidence type="ECO:0000313" key="6">
    <source>
        <dbReference type="Proteomes" id="UP000186657"/>
    </source>
</evidence>
<gene>
    <name evidence="5" type="ORF">BJP37_15500</name>
</gene>
<dbReference type="Pfam" id="PF07729">
    <property type="entry name" value="FCD"/>
    <property type="match status" value="1"/>
</dbReference>
<proteinExistence type="predicted"/>
<dbReference type="PANTHER" id="PTHR43537">
    <property type="entry name" value="TRANSCRIPTIONAL REGULATOR, GNTR FAMILY"/>
    <property type="match status" value="1"/>
</dbReference>
<dbReference type="GO" id="GO:0003677">
    <property type="term" value="F:DNA binding"/>
    <property type="evidence" value="ECO:0007669"/>
    <property type="project" value="UniProtKB-KW"/>
</dbReference>
<dbReference type="Gene3D" id="1.20.120.530">
    <property type="entry name" value="GntR ligand-binding domain-like"/>
    <property type="match status" value="1"/>
</dbReference>
<dbReference type="GO" id="GO:0003700">
    <property type="term" value="F:DNA-binding transcription factor activity"/>
    <property type="evidence" value="ECO:0007669"/>
    <property type="project" value="InterPro"/>
</dbReference>
<keyword evidence="1" id="KW-0805">Transcription regulation</keyword>
<dbReference type="InterPro" id="IPR011711">
    <property type="entry name" value="GntR_C"/>
</dbReference>